<dbReference type="RefSeq" id="WP_163249320.1">
    <property type="nucleotide sequence ID" value="NZ_SXDP01000006.1"/>
</dbReference>
<feature type="transmembrane region" description="Helical" evidence="5">
    <location>
        <begin position="462"/>
        <end position="481"/>
    </location>
</feature>
<keyword evidence="8" id="KW-1185">Reference proteome</keyword>
<feature type="transmembrane region" description="Helical" evidence="5">
    <location>
        <begin position="105"/>
        <end position="123"/>
    </location>
</feature>
<feature type="transmembrane region" description="Helical" evidence="5">
    <location>
        <begin position="5"/>
        <end position="23"/>
    </location>
</feature>
<feature type="transmembrane region" description="Helical" evidence="5">
    <location>
        <begin position="80"/>
        <end position="98"/>
    </location>
</feature>
<feature type="transmembrane region" description="Helical" evidence="5">
    <location>
        <begin position="129"/>
        <end position="147"/>
    </location>
</feature>
<feature type="transmembrane region" description="Helical" evidence="5">
    <location>
        <begin position="432"/>
        <end position="450"/>
    </location>
</feature>
<protein>
    <recommendedName>
        <fullName evidence="6">Integral membrane bound transporter domain-containing protein</fullName>
    </recommendedName>
</protein>
<reference evidence="7 8" key="1">
    <citation type="submission" date="2019-04" db="EMBL/GenBank/DDBJ databases">
        <title>Genome sequencing of Clostridium botulinum Groups I-IV and Clostridium butyricum.</title>
        <authorList>
            <person name="Brunt J."/>
            <person name="Van Vliet A.H.M."/>
            <person name="Stringer S.C."/>
            <person name="Carter A.T."/>
            <person name="Peck M.W."/>
        </authorList>
    </citation>
    <scope>NUCLEOTIDE SEQUENCE [LARGE SCALE GENOMIC DNA]</scope>
    <source>
        <strain evidence="7 8">IFR 18/094</strain>
    </source>
</reference>
<accession>A0A6M0RC28</accession>
<feature type="transmembrane region" description="Helical" evidence="5">
    <location>
        <begin position="391"/>
        <end position="412"/>
    </location>
</feature>
<evidence type="ECO:0000259" key="6">
    <source>
        <dbReference type="Pfam" id="PF13515"/>
    </source>
</evidence>
<gene>
    <name evidence="7" type="ORF">FDF74_08485</name>
</gene>
<sequence>MNKKLIISKTILFILIVSFIIAFKATFGAENTLIGVTTVTAMLMLLERDLTLSPIKNTVFFIILNLFIGITAYLSNLNMYLAVPLNFLVLFIINYLLCYNLKKPIYLPFSLQYLFILATPITIDKLPMRLTSLLCGAIFIMLLQLIFNKNKLYTKGTKILIEITSNLLNKINLIKTRENTSISDNNIRCNLINFQKLIYEKREENFYLTEEGRIKLNLSIGLEKLSLLLDKVNFYKDKNYILDDMYVFITHIKGYLEKTEDINTLNNLINEFPYKYEQKNIEDLIELQILNTIKFLQESFEELKSLQKNEYNIVKRLENIPEKFKDTSFTISDFKKNSFRFSYAFRVALGITIGAFIMDFFHLSEGRWIIYTVFSLINPLYEISKKKTKDRIIATIIGAIIVTILFTVFKNTTTRTMILLMSGYLGSYTSEYKHNMIYVTISAIGAAALLGNTKVITINRILFVILGAFIASVINKFVLPYKIKDSNKNLKSMYKNTIKQMLQEIYNLSKSIENDHSIKNLLLITSLIEDKLRLNNQLLKPNKNEYFITKDRVLASNIYELYLYITKNKIDIDYLLKDIQQLVQYENKNISSTIEVIKIHIKEFHNIRDKLVLSLTIDILTDINEYKII</sequence>
<comment type="caution">
    <text evidence="7">The sequence shown here is derived from an EMBL/GenBank/DDBJ whole genome shotgun (WGS) entry which is preliminary data.</text>
</comment>
<evidence type="ECO:0000313" key="8">
    <source>
        <dbReference type="Proteomes" id="UP000473885"/>
    </source>
</evidence>
<evidence type="ECO:0000313" key="7">
    <source>
        <dbReference type="EMBL" id="NEZ47240.1"/>
    </source>
</evidence>
<organism evidence="7 8">
    <name type="scientific">Clostridium niameyense</name>
    <dbReference type="NCBI Taxonomy" id="1622073"/>
    <lineage>
        <taxon>Bacteria</taxon>
        <taxon>Bacillati</taxon>
        <taxon>Bacillota</taxon>
        <taxon>Clostridia</taxon>
        <taxon>Eubacteriales</taxon>
        <taxon>Clostridiaceae</taxon>
        <taxon>Clostridium</taxon>
    </lineage>
</organism>
<keyword evidence="3 5" id="KW-1133">Transmembrane helix</keyword>
<dbReference type="GO" id="GO:0016020">
    <property type="term" value="C:membrane"/>
    <property type="evidence" value="ECO:0007669"/>
    <property type="project" value="UniProtKB-SubCell"/>
</dbReference>
<feature type="transmembrane region" description="Helical" evidence="5">
    <location>
        <begin position="58"/>
        <end position="74"/>
    </location>
</feature>
<dbReference type="AlphaFoldDB" id="A0A6M0RC28"/>
<keyword evidence="2 5" id="KW-0812">Transmembrane</keyword>
<evidence type="ECO:0000256" key="2">
    <source>
        <dbReference type="ARBA" id="ARBA00022692"/>
    </source>
</evidence>
<evidence type="ECO:0000256" key="4">
    <source>
        <dbReference type="ARBA" id="ARBA00023136"/>
    </source>
</evidence>
<dbReference type="Pfam" id="PF13515">
    <property type="entry name" value="FUSC_2"/>
    <property type="match status" value="1"/>
</dbReference>
<dbReference type="InterPro" id="IPR049453">
    <property type="entry name" value="Memb_transporter_dom"/>
</dbReference>
<feature type="transmembrane region" description="Helical" evidence="5">
    <location>
        <begin position="343"/>
        <end position="362"/>
    </location>
</feature>
<proteinExistence type="predicted"/>
<dbReference type="Proteomes" id="UP000473885">
    <property type="component" value="Unassembled WGS sequence"/>
</dbReference>
<keyword evidence="4 5" id="KW-0472">Membrane</keyword>
<evidence type="ECO:0000256" key="3">
    <source>
        <dbReference type="ARBA" id="ARBA00022989"/>
    </source>
</evidence>
<feature type="domain" description="Integral membrane bound transporter" evidence="6">
    <location>
        <begin position="354"/>
        <end position="473"/>
    </location>
</feature>
<evidence type="ECO:0000256" key="5">
    <source>
        <dbReference type="SAM" id="Phobius"/>
    </source>
</evidence>
<comment type="subcellular location">
    <subcellularLocation>
        <location evidence="1">Membrane</location>
        <topology evidence="1">Multi-pass membrane protein</topology>
    </subcellularLocation>
</comment>
<name>A0A6M0RC28_9CLOT</name>
<evidence type="ECO:0000256" key="1">
    <source>
        <dbReference type="ARBA" id="ARBA00004141"/>
    </source>
</evidence>
<dbReference type="EMBL" id="SXDP01000006">
    <property type="protein sequence ID" value="NEZ47240.1"/>
    <property type="molecule type" value="Genomic_DNA"/>
</dbReference>
<feature type="transmembrane region" description="Helical" evidence="5">
    <location>
        <begin position="29"/>
        <end position="46"/>
    </location>
</feature>